<dbReference type="STRING" id="553973.CLOHYLEM_05240"/>
<reference evidence="1" key="2">
    <citation type="submission" date="2013-06" db="EMBL/GenBank/DDBJ databases">
        <title>Draft genome sequence of Clostridium hylemonae (DSM 15053).</title>
        <authorList>
            <person name="Sudarsanam P."/>
            <person name="Ley R."/>
            <person name="Guruge J."/>
            <person name="Turnbaugh P.J."/>
            <person name="Mahowald M."/>
            <person name="Liep D."/>
            <person name="Gordon J."/>
        </authorList>
    </citation>
    <scope>NUCLEOTIDE SEQUENCE</scope>
    <source>
        <strain evidence="1">DSM 15053</strain>
    </source>
</reference>
<sequence length="50" mass="5770">MAYIKYKKIILSFYDKCNAFISIISPYKAPEAAVSAYMNQKTSAFRKAKR</sequence>
<dbReference type="HOGENOM" id="CLU_3116343_0_0_9"/>
<proteinExistence type="predicted"/>
<protein>
    <submittedName>
        <fullName evidence="1">Uncharacterized protein</fullName>
    </submittedName>
</protein>
<reference evidence="1" key="1">
    <citation type="submission" date="2009-02" db="EMBL/GenBank/DDBJ databases">
        <authorList>
            <person name="Fulton L."/>
            <person name="Clifton S."/>
            <person name="Fulton B."/>
            <person name="Xu J."/>
            <person name="Minx P."/>
            <person name="Pepin K.H."/>
            <person name="Johnson M."/>
            <person name="Bhonagiri V."/>
            <person name="Nash W.E."/>
            <person name="Mardis E.R."/>
            <person name="Wilson R.K."/>
        </authorList>
    </citation>
    <scope>NUCLEOTIDE SEQUENCE [LARGE SCALE GENOMIC DNA]</scope>
    <source>
        <strain evidence="1">DSM 15053</strain>
    </source>
</reference>
<accession>C0BZK0</accession>
<dbReference type="Proteomes" id="UP000004893">
    <property type="component" value="Unassembled WGS sequence"/>
</dbReference>
<name>C0BZK0_9FIRM</name>
<gene>
    <name evidence="1" type="ORF">CLOHYLEM_05240</name>
</gene>
<dbReference type="EMBL" id="ABYI02000019">
    <property type="protein sequence ID" value="EEG74578.1"/>
    <property type="molecule type" value="Genomic_DNA"/>
</dbReference>
<evidence type="ECO:0000313" key="2">
    <source>
        <dbReference type="Proteomes" id="UP000004893"/>
    </source>
</evidence>
<dbReference type="AlphaFoldDB" id="C0BZK0"/>
<organism evidence="1 2">
    <name type="scientific">[Clostridium] hylemonae DSM 15053</name>
    <dbReference type="NCBI Taxonomy" id="553973"/>
    <lineage>
        <taxon>Bacteria</taxon>
        <taxon>Bacillati</taxon>
        <taxon>Bacillota</taxon>
        <taxon>Clostridia</taxon>
        <taxon>Lachnospirales</taxon>
        <taxon>Lachnospiraceae</taxon>
    </lineage>
</organism>
<evidence type="ECO:0000313" key="1">
    <source>
        <dbReference type="EMBL" id="EEG74578.1"/>
    </source>
</evidence>
<keyword evidence="2" id="KW-1185">Reference proteome</keyword>
<comment type="caution">
    <text evidence="1">The sequence shown here is derived from an EMBL/GenBank/DDBJ whole genome shotgun (WGS) entry which is preliminary data.</text>
</comment>